<evidence type="ECO:0000313" key="1">
    <source>
        <dbReference type="EMBL" id="QIB39678.1"/>
    </source>
</evidence>
<dbReference type="EMBL" id="CP048635">
    <property type="protein sequence ID" value="QIB39678.1"/>
    <property type="molecule type" value="Genomic_DNA"/>
</dbReference>
<dbReference type="AlphaFoldDB" id="A0A7L5BLH4"/>
<sequence length="95" mass="10807">MSAGIDGRNFTSCRPRAEHFLGKCRASGDGWHSGYWRDQSVIYAVEQLVTTARGIVLDIPQAVVFMKSYKFSILIELVNVIFIRRDGQPSYKFSF</sequence>
<dbReference type="RefSeq" id="WP_139786444.1">
    <property type="nucleotide sequence ID" value="NZ_CP048635.1"/>
</dbReference>
<name>A0A7L5BLH4_9HYPH</name>
<reference evidence="1 2" key="1">
    <citation type="submission" date="2020-02" db="EMBL/GenBank/DDBJ databases">
        <title>Plant-Promoting Endophytic Bacterium Rhizobium oryzihabitans sp. nov., Isolated from the Root of Rice.</title>
        <authorList>
            <person name="zhao J."/>
            <person name="Zhang G."/>
        </authorList>
    </citation>
    <scope>NUCLEOTIDE SEQUENCE [LARGE SCALE GENOMIC DNA]</scope>
    <source>
        <strain evidence="1 2">M15</strain>
    </source>
</reference>
<evidence type="ECO:0000313" key="2">
    <source>
        <dbReference type="Proteomes" id="UP000464865"/>
    </source>
</evidence>
<organism evidence="1 2">
    <name type="scientific">Rhizobium oryzihabitans</name>
    <dbReference type="NCBI Taxonomy" id="2267833"/>
    <lineage>
        <taxon>Bacteria</taxon>
        <taxon>Pseudomonadati</taxon>
        <taxon>Pseudomonadota</taxon>
        <taxon>Alphaproteobacteria</taxon>
        <taxon>Hyphomicrobiales</taxon>
        <taxon>Rhizobiaceae</taxon>
        <taxon>Rhizobium/Agrobacterium group</taxon>
        <taxon>Rhizobium</taxon>
    </lineage>
</organism>
<keyword evidence="2" id="KW-1185">Reference proteome</keyword>
<proteinExistence type="predicted"/>
<gene>
    <name evidence="1" type="ORF">G3A56_17115</name>
</gene>
<protein>
    <submittedName>
        <fullName evidence="1">Uncharacterized protein</fullName>
    </submittedName>
</protein>
<dbReference type="KEGG" id="roy:G3A56_17115"/>
<accession>A0A7L5BLH4</accession>
<dbReference type="Proteomes" id="UP000464865">
    <property type="component" value="Chromosome M15-12"/>
</dbReference>